<evidence type="ECO:0000256" key="1">
    <source>
        <dbReference type="SAM" id="MobiDB-lite"/>
    </source>
</evidence>
<feature type="compositionally biased region" description="Basic residues" evidence="1">
    <location>
        <begin position="10"/>
        <end position="21"/>
    </location>
</feature>
<name>A0A9N8EJD2_9STRA</name>
<organism evidence="2 3">
    <name type="scientific">Seminavis robusta</name>
    <dbReference type="NCBI Taxonomy" id="568900"/>
    <lineage>
        <taxon>Eukaryota</taxon>
        <taxon>Sar</taxon>
        <taxon>Stramenopiles</taxon>
        <taxon>Ochrophyta</taxon>
        <taxon>Bacillariophyta</taxon>
        <taxon>Bacillariophyceae</taxon>
        <taxon>Bacillariophycidae</taxon>
        <taxon>Naviculales</taxon>
        <taxon>Naviculaceae</taxon>
        <taxon>Seminavis</taxon>
    </lineage>
</organism>
<dbReference type="AlphaFoldDB" id="A0A9N8EJD2"/>
<protein>
    <submittedName>
        <fullName evidence="2">Uncharacterized protein</fullName>
    </submittedName>
</protein>
<dbReference type="InterPro" id="IPR032675">
    <property type="entry name" value="LRR_dom_sf"/>
</dbReference>
<dbReference type="EMBL" id="CAICTM010001092">
    <property type="protein sequence ID" value="CAB9520336.1"/>
    <property type="molecule type" value="Genomic_DNA"/>
</dbReference>
<dbReference type="Proteomes" id="UP001153069">
    <property type="component" value="Unassembled WGS sequence"/>
</dbReference>
<dbReference type="SUPFAM" id="SSF48403">
    <property type="entry name" value="Ankyrin repeat"/>
    <property type="match status" value="1"/>
</dbReference>
<keyword evidence="3" id="KW-1185">Reference proteome</keyword>
<comment type="caution">
    <text evidence="2">The sequence shown here is derived from an EMBL/GenBank/DDBJ whole genome shotgun (WGS) entry which is preliminary data.</text>
</comment>
<gene>
    <name evidence="2" type="ORF">SEMRO_1094_G240540.1</name>
</gene>
<accession>A0A9N8EJD2</accession>
<dbReference type="Gene3D" id="3.80.10.10">
    <property type="entry name" value="Ribonuclease Inhibitor"/>
    <property type="match status" value="1"/>
</dbReference>
<feature type="region of interest" description="Disordered" evidence="1">
    <location>
        <begin position="1"/>
        <end position="27"/>
    </location>
</feature>
<evidence type="ECO:0000313" key="2">
    <source>
        <dbReference type="EMBL" id="CAB9520336.1"/>
    </source>
</evidence>
<dbReference type="SUPFAM" id="SSF52047">
    <property type="entry name" value="RNI-like"/>
    <property type="match status" value="1"/>
</dbReference>
<dbReference type="Gene3D" id="1.25.40.20">
    <property type="entry name" value="Ankyrin repeat-containing domain"/>
    <property type="match status" value="1"/>
</dbReference>
<proteinExistence type="predicted"/>
<sequence>MVSSSTPPSRAKRRSSSHVNHRTACTRPDRRLDLRAARLELGDLIDWKSPDQSSADAELYSISTEQEQRVLELLRTHNTLASESFSDCRPLKNKYPPLAFLVEKNASLPCIREVFAMFPGAIHYKDRWGNTPLHFACMARASAAAMEFLVERDPDAKALPNRVGYCPLHFILSGRSGRELTRQHIDVLLPRAQQSLLMTNDLGLTPLDLSLKSNLSATALEYLFQVASDSRTISSFSVPARTDDGRFGLKHARALANLLPTLTTFTYTQCHGKMWTNKAFCHLVKAMGCSTQLEKVVMDVPRRILITDPDAQQALQEMMANAPNLRELTLRNEERSGILHHVEDEYGDDGWIAALVRGFEINQTLEQLVLYGVCLQNATPLMNLLSGPHQPQTLHLLGLTVLSDLDNIQQYQDLSKCRCETILLEGPNWDHQLLPQLGQMPRLARLRIAYTGPSDLSVPLALLIQQSPSLRHLEVSAGCCVKNQDRLVDALQTSVTLEKYTYANGMNRESKARIAYYTNLNKYGRKQASASNFSKLDFVNMLGAAAEDEDLKPFWRQIDLFNIHFGLLSLNPSLWIGGQRGCERHEHEQELMILC</sequence>
<reference evidence="2" key="1">
    <citation type="submission" date="2020-06" db="EMBL/GenBank/DDBJ databases">
        <authorList>
            <consortium name="Plant Systems Biology data submission"/>
        </authorList>
    </citation>
    <scope>NUCLEOTIDE SEQUENCE</scope>
    <source>
        <strain evidence="2">D6</strain>
    </source>
</reference>
<evidence type="ECO:0000313" key="3">
    <source>
        <dbReference type="Proteomes" id="UP001153069"/>
    </source>
</evidence>
<dbReference type="InterPro" id="IPR036770">
    <property type="entry name" value="Ankyrin_rpt-contain_sf"/>
</dbReference>